<reference evidence="2" key="1">
    <citation type="submission" date="2014-12" db="EMBL/GenBank/DDBJ databases">
        <title>Insight into the proteome of Arion vulgaris.</title>
        <authorList>
            <person name="Aradska J."/>
            <person name="Bulat T."/>
            <person name="Smidak R."/>
            <person name="Sarate P."/>
            <person name="Gangsoo J."/>
            <person name="Sialana F."/>
            <person name="Bilban M."/>
            <person name="Lubec G."/>
        </authorList>
    </citation>
    <scope>NUCLEOTIDE SEQUENCE</scope>
    <source>
        <tissue evidence="2">Skin</tissue>
    </source>
</reference>
<accession>A0A0B6YMN7</accession>
<evidence type="ECO:0000313" key="2">
    <source>
        <dbReference type="EMBL" id="CEK57498.1"/>
    </source>
</evidence>
<dbReference type="AlphaFoldDB" id="A0A0B6YMN7"/>
<name>A0A0B6YMN7_9EUPU</name>
<feature type="region of interest" description="Disordered" evidence="1">
    <location>
        <begin position="14"/>
        <end position="42"/>
    </location>
</feature>
<feature type="non-terminal residue" evidence="2">
    <location>
        <position position="1"/>
    </location>
</feature>
<sequence>SCARKTAIEYRLGTPLYESDSASEDGRQSQDSSRRGSSFDLTTSTFELSNESELSYFTSSAQEDSCADDTSILIAALTN</sequence>
<feature type="non-terminal residue" evidence="2">
    <location>
        <position position="79"/>
    </location>
</feature>
<organism evidence="2">
    <name type="scientific">Arion vulgaris</name>
    <dbReference type="NCBI Taxonomy" id="1028688"/>
    <lineage>
        <taxon>Eukaryota</taxon>
        <taxon>Metazoa</taxon>
        <taxon>Spiralia</taxon>
        <taxon>Lophotrochozoa</taxon>
        <taxon>Mollusca</taxon>
        <taxon>Gastropoda</taxon>
        <taxon>Heterobranchia</taxon>
        <taxon>Euthyneura</taxon>
        <taxon>Panpulmonata</taxon>
        <taxon>Eupulmonata</taxon>
        <taxon>Stylommatophora</taxon>
        <taxon>Helicina</taxon>
        <taxon>Arionoidea</taxon>
        <taxon>Arionidae</taxon>
        <taxon>Arion</taxon>
    </lineage>
</organism>
<evidence type="ECO:0000256" key="1">
    <source>
        <dbReference type="SAM" id="MobiDB-lite"/>
    </source>
</evidence>
<feature type="compositionally biased region" description="Basic and acidic residues" evidence="1">
    <location>
        <begin position="24"/>
        <end position="34"/>
    </location>
</feature>
<gene>
    <name evidence="2" type="primary">ORF30315</name>
</gene>
<dbReference type="EMBL" id="HACG01010633">
    <property type="protein sequence ID" value="CEK57498.1"/>
    <property type="molecule type" value="Transcribed_RNA"/>
</dbReference>
<proteinExistence type="predicted"/>
<protein>
    <submittedName>
        <fullName evidence="2">Uncharacterized protein</fullName>
    </submittedName>
</protein>